<dbReference type="GO" id="GO:0046061">
    <property type="term" value="P:dATP catabolic process"/>
    <property type="evidence" value="ECO:0007669"/>
    <property type="project" value="TreeGrafter"/>
</dbReference>
<dbReference type="GO" id="GO:0046047">
    <property type="term" value="P:TTP catabolic process"/>
    <property type="evidence" value="ECO:0007669"/>
    <property type="project" value="TreeGrafter"/>
</dbReference>
<dbReference type="Pfam" id="PF00590">
    <property type="entry name" value="TP_methylase"/>
    <property type="match status" value="1"/>
</dbReference>
<evidence type="ECO:0000259" key="1">
    <source>
        <dbReference type="Pfam" id="PF00590"/>
    </source>
</evidence>
<dbReference type="SUPFAM" id="SSF101386">
    <property type="entry name" value="all-alpha NTP pyrophosphatases"/>
    <property type="match status" value="2"/>
</dbReference>
<organism evidence="3 4">
    <name type="scientific">Brevibacillus parabrevis</name>
    <dbReference type="NCBI Taxonomy" id="54914"/>
    <lineage>
        <taxon>Bacteria</taxon>
        <taxon>Bacillati</taxon>
        <taxon>Bacillota</taxon>
        <taxon>Bacilli</taxon>
        <taxon>Bacillales</taxon>
        <taxon>Paenibacillaceae</taxon>
        <taxon>Brevibacillus</taxon>
    </lineage>
</organism>
<dbReference type="EMBL" id="BJMH01000018">
    <property type="protein sequence ID" value="GEB34028.1"/>
    <property type="molecule type" value="Genomic_DNA"/>
</dbReference>
<keyword evidence="4" id="KW-1185">Reference proteome</keyword>
<dbReference type="NCBIfam" id="NF007113">
    <property type="entry name" value="PRK09562.1"/>
    <property type="match status" value="1"/>
</dbReference>
<reference evidence="3 4" key="1">
    <citation type="submission" date="2019-06" db="EMBL/GenBank/DDBJ databases">
        <title>Whole genome shotgun sequence of Brevibacillus parabrevis NBRC 12334.</title>
        <authorList>
            <person name="Hosoyama A."/>
            <person name="Uohara A."/>
            <person name="Ohji S."/>
            <person name="Ichikawa N."/>
        </authorList>
    </citation>
    <scope>NUCLEOTIDE SEQUENCE [LARGE SCALE GENOMIC DNA]</scope>
    <source>
        <strain evidence="3 4">NBRC 12334</strain>
    </source>
</reference>
<dbReference type="InterPro" id="IPR035013">
    <property type="entry name" value="YabN_N"/>
</dbReference>
<dbReference type="Proteomes" id="UP000316882">
    <property type="component" value="Unassembled WGS sequence"/>
</dbReference>
<evidence type="ECO:0000259" key="2">
    <source>
        <dbReference type="Pfam" id="PF03819"/>
    </source>
</evidence>
<dbReference type="GO" id="GO:0006203">
    <property type="term" value="P:dGTP catabolic process"/>
    <property type="evidence" value="ECO:0007669"/>
    <property type="project" value="TreeGrafter"/>
</dbReference>
<dbReference type="InterPro" id="IPR048011">
    <property type="entry name" value="NTP-PPase_MazG-like_C"/>
</dbReference>
<dbReference type="InterPro" id="IPR035996">
    <property type="entry name" value="4pyrrol_Methylase_sf"/>
</dbReference>
<dbReference type="GO" id="GO:0046081">
    <property type="term" value="P:dUTP catabolic process"/>
    <property type="evidence" value="ECO:0007669"/>
    <property type="project" value="TreeGrafter"/>
</dbReference>
<sequence>MEAKRLDKNKNTITVVGLGAGDLDQLPYGIYRTLKQADQLYLRTKEHPVVAQLASEGVALTSFDEVYEQHDGFAEVYADIVERLLGKVQEAGHIVYAVPGHPLVAERTVQLLLEEGPNRGVQIEIGGGQSFIDPLFARLHIDPIEGFSLLDGTALSAHQVSPGLHTIIAQVYDAFVASDVKLTLMEVLPDDYVVTVATAVGVAGQERIESVPLYELDRVEHFGNLSLVYVPPTTDDTVSYRQFSYLKEIVAILRSPDGCPWDREQTHQSIRKNLIEETYEVLETIDDEDPDAMCEELGDLLMQIMLHSQIAAEDGYFTVDDVVATLNEKLVRRHPHVFGEKSANDSEEALANWQEIKAQEKAAKGIDVAAASKLSGIPRDLPALMYAYKLQKKAAEVGFDWDDIADVYKKVEEEYNELREASAEERAGELGDLLFAVVNLARFLKIDPEEALALTNNKFKKRFSYIEGKLHEAGRTFEQTDLQEMDKWWEEAKHQTKGRE</sequence>
<dbReference type="GO" id="GO:0046076">
    <property type="term" value="P:dTTP catabolic process"/>
    <property type="evidence" value="ECO:0007669"/>
    <property type="project" value="TreeGrafter"/>
</dbReference>
<dbReference type="InterPro" id="IPR000878">
    <property type="entry name" value="4pyrrol_Mease"/>
</dbReference>
<evidence type="ECO:0000313" key="4">
    <source>
        <dbReference type="Proteomes" id="UP000316882"/>
    </source>
</evidence>
<name>A0A4Y3PRL9_BREPA</name>
<dbReference type="SUPFAM" id="SSF53790">
    <property type="entry name" value="Tetrapyrrole methylase"/>
    <property type="match status" value="1"/>
</dbReference>
<feature type="domain" description="Tetrapyrrole methylase" evidence="1">
    <location>
        <begin position="12"/>
        <end position="216"/>
    </location>
</feature>
<dbReference type="PIRSF" id="PIRSF002845">
    <property type="entry name" value="Ttrprl_mtas_MazG"/>
    <property type="match status" value="1"/>
</dbReference>
<protein>
    <submittedName>
        <fullName evidence="3">MazG family protein</fullName>
    </submittedName>
</protein>
<dbReference type="GO" id="GO:0008168">
    <property type="term" value="F:methyltransferase activity"/>
    <property type="evidence" value="ECO:0007669"/>
    <property type="project" value="InterPro"/>
</dbReference>
<dbReference type="CDD" id="cd11528">
    <property type="entry name" value="NTP-PPase_MazG_Nterm"/>
    <property type="match status" value="1"/>
</dbReference>
<proteinExistence type="predicted"/>
<dbReference type="FunFam" id="3.40.1010.10:FF:000008">
    <property type="entry name" value="Similar to nucleoside triphosphate pyrophosphohydrolase, MazG"/>
    <property type="match status" value="1"/>
</dbReference>
<comment type="caution">
    <text evidence="3">The sequence shown here is derived from an EMBL/GenBank/DDBJ whole genome shotgun (WGS) entry which is preliminary data.</text>
</comment>
<dbReference type="InterPro" id="IPR004518">
    <property type="entry name" value="MazG-like_dom"/>
</dbReference>
<dbReference type="AlphaFoldDB" id="A0A4Y3PRL9"/>
<dbReference type="NCBIfam" id="TIGR00444">
    <property type="entry name" value="mazG"/>
    <property type="match status" value="1"/>
</dbReference>
<feature type="domain" description="NTP pyrophosphohydrolase MazG-like" evidence="2">
    <location>
        <begin position="411"/>
        <end position="462"/>
    </location>
</feature>
<dbReference type="InterPro" id="IPR014777">
    <property type="entry name" value="4pyrrole_Mease_sub1"/>
</dbReference>
<evidence type="ECO:0000313" key="3">
    <source>
        <dbReference type="EMBL" id="GEB34028.1"/>
    </source>
</evidence>
<dbReference type="FunFam" id="1.10.287.1080:FF:000001">
    <property type="entry name" value="Nucleoside triphosphate pyrophosphohydrolase"/>
    <property type="match status" value="1"/>
</dbReference>
<dbReference type="InterPro" id="IPR048015">
    <property type="entry name" value="NTP-PPase_MazG-like_N"/>
</dbReference>
<dbReference type="CDD" id="cd11723">
    <property type="entry name" value="YabN_N_like"/>
    <property type="match status" value="1"/>
</dbReference>
<dbReference type="FunFam" id="1.10.287.1080:FF:000003">
    <property type="entry name" value="Nucleoside triphosphate pyrophosphohydrolase"/>
    <property type="match status" value="1"/>
</dbReference>
<dbReference type="InterPro" id="IPR024180">
    <property type="entry name" value="Tetrapyrrole_Mease/MazG_pred"/>
</dbReference>
<dbReference type="InterPro" id="IPR011551">
    <property type="entry name" value="NTP_PyrPHydrolase_MazG"/>
</dbReference>
<dbReference type="GO" id="GO:0047429">
    <property type="term" value="F:nucleoside triphosphate diphosphatase activity"/>
    <property type="evidence" value="ECO:0007669"/>
    <property type="project" value="InterPro"/>
</dbReference>
<accession>A0A4Y3PRL9</accession>
<gene>
    <name evidence="3" type="ORF">BPA01_36080</name>
</gene>
<dbReference type="PANTHER" id="PTHR30522:SF0">
    <property type="entry name" value="NUCLEOSIDE TRIPHOSPHATE PYROPHOSPHOHYDROLASE"/>
    <property type="match status" value="1"/>
</dbReference>
<dbReference type="PANTHER" id="PTHR30522">
    <property type="entry name" value="NUCLEOSIDE TRIPHOSPHATE PYROPHOSPHOHYDROLASE"/>
    <property type="match status" value="1"/>
</dbReference>
<feature type="domain" description="NTP pyrophosphohydrolase MazG-like" evidence="2">
    <location>
        <begin position="265"/>
        <end position="338"/>
    </location>
</feature>
<dbReference type="Pfam" id="PF03819">
    <property type="entry name" value="MazG"/>
    <property type="match status" value="2"/>
</dbReference>
<dbReference type="STRING" id="54914.AV540_22145"/>
<dbReference type="Gene3D" id="1.10.287.1080">
    <property type="entry name" value="MazG-like"/>
    <property type="match status" value="2"/>
</dbReference>
<dbReference type="GO" id="GO:0006950">
    <property type="term" value="P:response to stress"/>
    <property type="evidence" value="ECO:0007669"/>
    <property type="project" value="UniProtKB-ARBA"/>
</dbReference>
<dbReference type="CDD" id="cd11529">
    <property type="entry name" value="NTP-PPase_MazG_Cterm"/>
    <property type="match status" value="1"/>
</dbReference>
<dbReference type="GO" id="GO:0046052">
    <property type="term" value="P:UTP catabolic process"/>
    <property type="evidence" value="ECO:0007669"/>
    <property type="project" value="TreeGrafter"/>
</dbReference>
<dbReference type="Gene3D" id="3.40.1010.10">
    <property type="entry name" value="Cobalt-precorrin-4 Transmethylase, Domain 1"/>
    <property type="match status" value="1"/>
</dbReference>